<keyword evidence="2" id="KW-1185">Reference proteome</keyword>
<dbReference type="EMBL" id="CP013729">
    <property type="protein sequence ID" value="ALV07954.1"/>
    <property type="molecule type" value="Genomic_DNA"/>
</dbReference>
<evidence type="ECO:0000313" key="2">
    <source>
        <dbReference type="Proteomes" id="UP000060699"/>
    </source>
</evidence>
<proteinExistence type="predicted"/>
<protein>
    <submittedName>
        <fullName evidence="1">Uncharacterized protein</fullName>
    </submittedName>
</protein>
<organism evidence="1 2">
    <name type="scientific">Roseateles depolymerans</name>
    <dbReference type="NCBI Taxonomy" id="76731"/>
    <lineage>
        <taxon>Bacteria</taxon>
        <taxon>Pseudomonadati</taxon>
        <taxon>Pseudomonadota</taxon>
        <taxon>Betaproteobacteria</taxon>
        <taxon>Burkholderiales</taxon>
        <taxon>Sphaerotilaceae</taxon>
        <taxon>Roseateles</taxon>
    </lineage>
</organism>
<dbReference type="Gene3D" id="3.30.565.40">
    <property type="entry name" value="Fervidobacterium nodosum Rt17-B1 like"/>
    <property type="match status" value="1"/>
</dbReference>
<dbReference type="RefSeq" id="WP_116001305.1">
    <property type="nucleotide sequence ID" value="NZ_CP013729.1"/>
</dbReference>
<sequence>MTLSLLVPATAVAGPPRPVGHGGAQGSAAACSAGVWLGTLGGTPISLELRSPEDRAQVGRYYYRASLGDLFLKQDASTGEWQEEDENGKSTGLLRLSCQSETLSGEWRSMDGARRLPVLAKAAPEAQYPVARAGAIKPTGQKSSNFQKRRFDLLTFGPQGGGTEGVRLVGTAAGLDAINAALRQAAVEAVSDHLECKASGRLERGPDAGYEAEIRQQVEAWNDRYVVIRTYTEGYCGGAHPWHDTFTTTFQLDTGAKVDVSTWLLPEYRKDIGDASPLGRLLRKTYEKGDLGPEYSECKDSIAWNGASLHGLPGQLVFHTSAPYALTPCAEDVALPLAQVQRFLSPEGRQAMMAFR</sequence>
<dbReference type="OrthoDB" id="9149399at2"/>
<reference evidence="1 2" key="1">
    <citation type="submission" date="2015-12" db="EMBL/GenBank/DDBJ databases">
        <title>Complete genome of Roseateles depolymerans KCTC 42856.</title>
        <authorList>
            <person name="Kim K.M."/>
        </authorList>
    </citation>
    <scope>NUCLEOTIDE SEQUENCE [LARGE SCALE GENOMIC DNA]</scope>
    <source>
        <strain evidence="1 2">KCTC 42856</strain>
    </source>
</reference>
<dbReference type="Proteomes" id="UP000060699">
    <property type="component" value="Chromosome"/>
</dbReference>
<dbReference type="STRING" id="76731.RD2015_3497"/>
<dbReference type="AlphaFoldDB" id="A0A0U3LND2"/>
<evidence type="ECO:0000313" key="1">
    <source>
        <dbReference type="EMBL" id="ALV07954.1"/>
    </source>
</evidence>
<name>A0A0U3LND2_9BURK</name>
<accession>A0A0U3LND2</accession>
<dbReference type="KEGG" id="rdp:RD2015_3497"/>
<gene>
    <name evidence="1" type="ORF">RD2015_3497</name>
</gene>